<dbReference type="EMBL" id="KN832892">
    <property type="protein sequence ID" value="KIM93979.1"/>
    <property type="molecule type" value="Genomic_DNA"/>
</dbReference>
<proteinExistence type="predicted"/>
<dbReference type="Proteomes" id="UP000054321">
    <property type="component" value="Unassembled WGS sequence"/>
</dbReference>
<sequence>MLSFGTPGHSGLHLSGFIEDDRRVELKYGIDVTRQCRDFYALVRLGPVRTLSRCI</sequence>
<reference evidence="2" key="2">
    <citation type="submission" date="2015-01" db="EMBL/GenBank/DDBJ databases">
        <title>Evolutionary Origins and Diversification of the Mycorrhizal Mutualists.</title>
        <authorList>
            <consortium name="DOE Joint Genome Institute"/>
            <consortium name="Mycorrhizal Genomics Consortium"/>
            <person name="Kohler A."/>
            <person name="Kuo A."/>
            <person name="Nagy L.G."/>
            <person name="Floudas D."/>
            <person name="Copeland A."/>
            <person name="Barry K.W."/>
            <person name="Cichocki N."/>
            <person name="Veneault-Fourrey C."/>
            <person name="LaButti K."/>
            <person name="Lindquist E.A."/>
            <person name="Lipzen A."/>
            <person name="Lundell T."/>
            <person name="Morin E."/>
            <person name="Murat C."/>
            <person name="Riley R."/>
            <person name="Ohm R."/>
            <person name="Sun H."/>
            <person name="Tunlid A."/>
            <person name="Henrissat B."/>
            <person name="Grigoriev I.V."/>
            <person name="Hibbett D.S."/>
            <person name="Martin F."/>
        </authorList>
    </citation>
    <scope>NUCLEOTIDE SEQUENCE [LARGE SCALE GENOMIC DNA]</scope>
    <source>
        <strain evidence="2">Zn</strain>
    </source>
</reference>
<reference evidence="1 2" key="1">
    <citation type="submission" date="2014-04" db="EMBL/GenBank/DDBJ databases">
        <authorList>
            <consortium name="DOE Joint Genome Institute"/>
            <person name="Kuo A."/>
            <person name="Martino E."/>
            <person name="Perotto S."/>
            <person name="Kohler A."/>
            <person name="Nagy L.G."/>
            <person name="Floudas D."/>
            <person name="Copeland A."/>
            <person name="Barry K.W."/>
            <person name="Cichocki N."/>
            <person name="Veneault-Fourrey C."/>
            <person name="LaButti K."/>
            <person name="Lindquist E.A."/>
            <person name="Lipzen A."/>
            <person name="Lundell T."/>
            <person name="Morin E."/>
            <person name="Murat C."/>
            <person name="Sun H."/>
            <person name="Tunlid A."/>
            <person name="Henrissat B."/>
            <person name="Grigoriev I.V."/>
            <person name="Hibbett D.S."/>
            <person name="Martin F."/>
            <person name="Nordberg H.P."/>
            <person name="Cantor M.N."/>
            <person name="Hua S.X."/>
        </authorList>
    </citation>
    <scope>NUCLEOTIDE SEQUENCE [LARGE SCALE GENOMIC DNA]</scope>
    <source>
        <strain evidence="1 2">Zn</strain>
    </source>
</reference>
<dbReference type="InParanoid" id="A0A0C3GRK1"/>
<protein>
    <submittedName>
        <fullName evidence="1">Uncharacterized protein</fullName>
    </submittedName>
</protein>
<name>A0A0C3GRK1_OIDMZ</name>
<keyword evidence="2" id="KW-1185">Reference proteome</keyword>
<feature type="non-terminal residue" evidence="1">
    <location>
        <position position="55"/>
    </location>
</feature>
<dbReference type="HOGENOM" id="CLU_3037999_0_0_1"/>
<gene>
    <name evidence="1" type="ORF">OIDMADRAFT_21474</name>
</gene>
<dbReference type="AlphaFoldDB" id="A0A0C3GRK1"/>
<evidence type="ECO:0000313" key="2">
    <source>
        <dbReference type="Proteomes" id="UP000054321"/>
    </source>
</evidence>
<organism evidence="1 2">
    <name type="scientific">Oidiodendron maius (strain Zn)</name>
    <dbReference type="NCBI Taxonomy" id="913774"/>
    <lineage>
        <taxon>Eukaryota</taxon>
        <taxon>Fungi</taxon>
        <taxon>Dikarya</taxon>
        <taxon>Ascomycota</taxon>
        <taxon>Pezizomycotina</taxon>
        <taxon>Leotiomycetes</taxon>
        <taxon>Leotiomycetes incertae sedis</taxon>
        <taxon>Myxotrichaceae</taxon>
        <taxon>Oidiodendron</taxon>
    </lineage>
</organism>
<accession>A0A0C3GRK1</accession>
<evidence type="ECO:0000313" key="1">
    <source>
        <dbReference type="EMBL" id="KIM93979.1"/>
    </source>
</evidence>